<dbReference type="InterPro" id="IPR010998">
    <property type="entry name" value="Integrase_recombinase_N"/>
</dbReference>
<evidence type="ECO:0000313" key="5">
    <source>
        <dbReference type="EMBL" id="SBW03778.1"/>
    </source>
</evidence>
<evidence type="ECO:0000259" key="4">
    <source>
        <dbReference type="PROSITE" id="PS51898"/>
    </source>
</evidence>
<dbReference type="PANTHER" id="PTHR30349:SF64">
    <property type="entry name" value="PROPHAGE INTEGRASE INTD-RELATED"/>
    <property type="match status" value="1"/>
</dbReference>
<dbReference type="PANTHER" id="PTHR30349">
    <property type="entry name" value="PHAGE INTEGRASE-RELATED"/>
    <property type="match status" value="1"/>
</dbReference>
<dbReference type="InterPro" id="IPR002104">
    <property type="entry name" value="Integrase_catalytic"/>
</dbReference>
<dbReference type="Gene3D" id="1.10.443.10">
    <property type="entry name" value="Intergrase catalytic core"/>
    <property type="match status" value="1"/>
</dbReference>
<dbReference type="RefSeq" id="WP_296950192.1">
    <property type="nucleotide sequence ID" value="NZ_LT599021.1"/>
</dbReference>
<accession>A0A212JWN2</accession>
<dbReference type="InterPro" id="IPR050090">
    <property type="entry name" value="Tyrosine_recombinase_XerCD"/>
</dbReference>
<organism evidence="5">
    <name type="scientific">uncultured Dysgonomonas sp</name>
    <dbReference type="NCBI Taxonomy" id="206096"/>
    <lineage>
        <taxon>Bacteria</taxon>
        <taxon>Pseudomonadati</taxon>
        <taxon>Bacteroidota</taxon>
        <taxon>Bacteroidia</taxon>
        <taxon>Bacteroidales</taxon>
        <taxon>Dysgonomonadaceae</taxon>
        <taxon>Dysgonomonas</taxon>
        <taxon>environmental samples</taxon>
    </lineage>
</organism>
<comment type="similarity">
    <text evidence="1">Belongs to the 'phage' integrase family.</text>
</comment>
<dbReference type="GO" id="GO:0006310">
    <property type="term" value="P:DNA recombination"/>
    <property type="evidence" value="ECO:0007669"/>
    <property type="project" value="UniProtKB-KW"/>
</dbReference>
<feature type="domain" description="Tyr recombinase" evidence="4">
    <location>
        <begin position="186"/>
        <end position="354"/>
    </location>
</feature>
<dbReference type="InterPro" id="IPR025269">
    <property type="entry name" value="SAM-like_dom"/>
</dbReference>
<dbReference type="GO" id="GO:0003677">
    <property type="term" value="F:DNA binding"/>
    <property type="evidence" value="ECO:0007669"/>
    <property type="project" value="UniProtKB-KW"/>
</dbReference>
<protein>
    <submittedName>
        <fullName evidence="5">Site-specific recombinase, phage integrase family</fullName>
    </submittedName>
</protein>
<keyword evidence="2" id="KW-0238">DNA-binding</keyword>
<dbReference type="EMBL" id="FLUL01000001">
    <property type="protein sequence ID" value="SBW03778.1"/>
    <property type="molecule type" value="Genomic_DNA"/>
</dbReference>
<evidence type="ECO:0000256" key="2">
    <source>
        <dbReference type="ARBA" id="ARBA00023125"/>
    </source>
</evidence>
<reference evidence="5" key="1">
    <citation type="submission" date="2016-04" db="EMBL/GenBank/DDBJ databases">
        <authorList>
            <person name="Evans L.H."/>
            <person name="Alamgir A."/>
            <person name="Owens N."/>
            <person name="Weber N.D."/>
            <person name="Virtaneva K."/>
            <person name="Barbian K."/>
            <person name="Babar A."/>
            <person name="Rosenke K."/>
        </authorList>
    </citation>
    <scope>NUCLEOTIDE SEQUENCE</scope>
    <source>
        <strain evidence="5">86-2</strain>
    </source>
</reference>
<dbReference type="GO" id="GO:0015074">
    <property type="term" value="P:DNA integration"/>
    <property type="evidence" value="ECO:0007669"/>
    <property type="project" value="InterPro"/>
</dbReference>
<evidence type="ECO:0000256" key="3">
    <source>
        <dbReference type="ARBA" id="ARBA00023172"/>
    </source>
</evidence>
<proteinExistence type="inferred from homology"/>
<dbReference type="InterPro" id="IPR013762">
    <property type="entry name" value="Integrase-like_cat_sf"/>
</dbReference>
<sequence length="359" mass="41427">MRREYLGMYIVPLAKRNGELITNKDGTYKYTEDDNETIRLAEIIRNNRQNELNKAEIYTEAEAEILRAKERSKGDFLQYFLQQANEKKESNHQNWLSALKHLQAYTLKSDNSKIKRFCDIDLLWCERFRDYLLSIQSNRSDKVTLSNNTAAAYFIKFKVALKAAYKYGYLSKDINTDLKSIKEKETRREFLTLDELKNLVNTPCTNSILKRAALFSALTGLRHSDIRKLRWGEITENDGKYTIKYIIQKTSKYDELPISDQAIQLCGDRKNPTDLVFDGLVYSAYANKALAQWLGAAGITRNVTFHCFRHTFATLQLANGTQITTIQKMLGHKNIGTTLVYAKTLEEAKREAANKIKIL</sequence>
<dbReference type="AlphaFoldDB" id="A0A212JWN2"/>
<evidence type="ECO:0000256" key="1">
    <source>
        <dbReference type="ARBA" id="ARBA00008857"/>
    </source>
</evidence>
<dbReference type="Pfam" id="PF13102">
    <property type="entry name" value="Phage_int_SAM_5"/>
    <property type="match status" value="1"/>
</dbReference>
<dbReference type="SUPFAM" id="SSF56349">
    <property type="entry name" value="DNA breaking-rejoining enzymes"/>
    <property type="match status" value="1"/>
</dbReference>
<dbReference type="PROSITE" id="PS51898">
    <property type="entry name" value="TYR_RECOMBINASE"/>
    <property type="match status" value="1"/>
</dbReference>
<gene>
    <name evidence="5" type="ORF">KL86DYS2_12496</name>
</gene>
<dbReference type="InterPro" id="IPR011010">
    <property type="entry name" value="DNA_brk_join_enz"/>
</dbReference>
<dbReference type="CDD" id="cd01185">
    <property type="entry name" value="INTN1_C_like"/>
    <property type="match status" value="1"/>
</dbReference>
<name>A0A212JWN2_9BACT</name>
<dbReference type="Gene3D" id="1.10.150.130">
    <property type="match status" value="1"/>
</dbReference>
<dbReference type="Pfam" id="PF00589">
    <property type="entry name" value="Phage_integrase"/>
    <property type="match status" value="1"/>
</dbReference>
<keyword evidence="3" id="KW-0233">DNA recombination</keyword>